<organism evidence="1 2">
    <name type="scientific">Actinokineospora soli</name>
    <dbReference type="NCBI Taxonomy" id="1048753"/>
    <lineage>
        <taxon>Bacteria</taxon>
        <taxon>Bacillati</taxon>
        <taxon>Actinomycetota</taxon>
        <taxon>Actinomycetes</taxon>
        <taxon>Pseudonocardiales</taxon>
        <taxon>Pseudonocardiaceae</taxon>
        <taxon>Actinokineospora</taxon>
    </lineage>
</organism>
<evidence type="ECO:0000313" key="2">
    <source>
        <dbReference type="Proteomes" id="UP001596512"/>
    </source>
</evidence>
<keyword evidence="2" id="KW-1185">Reference proteome</keyword>
<protein>
    <submittedName>
        <fullName evidence="1">Uncharacterized protein</fullName>
    </submittedName>
</protein>
<name>A0ABW2TSP2_9PSEU</name>
<evidence type="ECO:0000313" key="1">
    <source>
        <dbReference type="EMBL" id="MFC7615558.1"/>
    </source>
</evidence>
<sequence length="505" mass="54692">MPAQTIALAGNRAMWPIPKPLWDAYVQEALKRVGGKTTFSGNLYYRVRLQPPAATTAEIWPPDAALKGESARRAPSIGILPLSASPSTQVPPDPQAINALGGLPFLPTYWTDYAKLVWERMPHTTPEHQTLRELFEHEVYQAADLPTRVNLLKLWLFGHESRKLLPALLSRKVDVGSGLKEPVIEKQALKGGKKLPELLLGLLDIIPHPSLRGITREKLVGDVIAEIVDPNGQTNQGGAGTCAPTSMQVLLITVNPAEYARLQLGWLSATGVAELADGTTADVPVGVLNTARYRTTLMPDGTLFTPNDKGYHLRTFSEMAFQGAVVKLGKGGAFPAHDGTEQSVKEIFRTVYRGGLSPTECQTVASALFGVKFQLSPVAWPPGSPTFAQTQKAIAASFATDLAAHPRHVLLGLLWQRDPAVPLKPKEEQPAHMVLAQEHRSGRVLFKNPQFAASAASSVGAVDGGSGIGLPPRRYEDVAAWLESMTDADLERWIYFSLVPDTALT</sequence>
<comment type="caution">
    <text evidence="1">The sequence shown here is derived from an EMBL/GenBank/DDBJ whole genome shotgun (WGS) entry which is preliminary data.</text>
</comment>
<accession>A0ABW2TSP2</accession>
<proteinExistence type="predicted"/>
<gene>
    <name evidence="1" type="ORF">ACFQV2_20690</name>
</gene>
<dbReference type="EMBL" id="JBHTEY010000004">
    <property type="protein sequence ID" value="MFC7615558.1"/>
    <property type="molecule type" value="Genomic_DNA"/>
</dbReference>
<reference evidence="2" key="1">
    <citation type="journal article" date="2019" name="Int. J. Syst. Evol. Microbiol.">
        <title>The Global Catalogue of Microorganisms (GCM) 10K type strain sequencing project: providing services to taxonomists for standard genome sequencing and annotation.</title>
        <authorList>
            <consortium name="The Broad Institute Genomics Platform"/>
            <consortium name="The Broad Institute Genome Sequencing Center for Infectious Disease"/>
            <person name="Wu L."/>
            <person name="Ma J."/>
        </authorList>
    </citation>
    <scope>NUCLEOTIDE SEQUENCE [LARGE SCALE GENOMIC DNA]</scope>
    <source>
        <strain evidence="2">JCM 17695</strain>
    </source>
</reference>
<dbReference type="Proteomes" id="UP001596512">
    <property type="component" value="Unassembled WGS sequence"/>
</dbReference>